<organism evidence="6 7">
    <name type="scientific">Hypsibius exemplaris</name>
    <name type="common">Freshwater tardigrade</name>
    <dbReference type="NCBI Taxonomy" id="2072580"/>
    <lineage>
        <taxon>Eukaryota</taxon>
        <taxon>Metazoa</taxon>
        <taxon>Ecdysozoa</taxon>
        <taxon>Tardigrada</taxon>
        <taxon>Eutardigrada</taxon>
        <taxon>Parachela</taxon>
        <taxon>Hypsibioidea</taxon>
        <taxon>Hypsibiidae</taxon>
        <taxon>Hypsibius</taxon>
    </lineage>
</organism>
<dbReference type="InterPro" id="IPR050098">
    <property type="entry name" value="TFPI/VKTCI-like"/>
</dbReference>
<dbReference type="GO" id="GO:0005615">
    <property type="term" value="C:extracellular space"/>
    <property type="evidence" value="ECO:0007669"/>
    <property type="project" value="TreeGrafter"/>
</dbReference>
<evidence type="ECO:0000313" key="6">
    <source>
        <dbReference type="EMBL" id="OQV14520.1"/>
    </source>
</evidence>
<evidence type="ECO:0000256" key="1">
    <source>
        <dbReference type="ARBA" id="ARBA00022690"/>
    </source>
</evidence>
<keyword evidence="2" id="KW-0722">Serine protease inhibitor</keyword>
<name>A0A1W0WH37_HYPEX</name>
<gene>
    <name evidence="6" type="ORF">BV898_11242</name>
</gene>
<dbReference type="InterPro" id="IPR020901">
    <property type="entry name" value="Prtase_inh_Kunz-CS"/>
</dbReference>
<evidence type="ECO:0000256" key="2">
    <source>
        <dbReference type="ARBA" id="ARBA00022900"/>
    </source>
</evidence>
<dbReference type="PROSITE" id="PS00280">
    <property type="entry name" value="BPTI_KUNITZ_1"/>
    <property type="match status" value="1"/>
</dbReference>
<dbReference type="PROSITE" id="PS50279">
    <property type="entry name" value="BPTI_KUNITZ_2"/>
    <property type="match status" value="1"/>
</dbReference>
<accession>A0A1W0WH37</accession>
<dbReference type="SMART" id="SM00131">
    <property type="entry name" value="KU"/>
    <property type="match status" value="1"/>
</dbReference>
<protein>
    <recommendedName>
        <fullName evidence="5">BPTI/Kunitz inhibitor domain-containing protein</fullName>
    </recommendedName>
</protein>
<dbReference type="PANTHER" id="PTHR10083">
    <property type="entry name" value="KUNITZ-TYPE PROTEASE INHIBITOR-RELATED"/>
    <property type="match status" value="1"/>
</dbReference>
<feature type="signal peptide" evidence="4">
    <location>
        <begin position="1"/>
        <end position="19"/>
    </location>
</feature>
<keyword evidence="4" id="KW-0732">Signal</keyword>
<reference evidence="7" key="1">
    <citation type="submission" date="2017-01" db="EMBL/GenBank/DDBJ databases">
        <title>Comparative genomics of anhydrobiosis in the tardigrade Hypsibius dujardini.</title>
        <authorList>
            <person name="Yoshida Y."/>
            <person name="Koutsovoulos G."/>
            <person name="Laetsch D."/>
            <person name="Stevens L."/>
            <person name="Kumar S."/>
            <person name="Horikawa D."/>
            <person name="Ishino K."/>
            <person name="Komine S."/>
            <person name="Tomita M."/>
            <person name="Blaxter M."/>
            <person name="Arakawa K."/>
        </authorList>
    </citation>
    <scope>NUCLEOTIDE SEQUENCE [LARGE SCALE GENOMIC DNA]</scope>
    <source>
        <strain evidence="7">Z151</strain>
    </source>
</reference>
<keyword evidence="7" id="KW-1185">Reference proteome</keyword>
<keyword evidence="1" id="KW-0646">Protease inhibitor</keyword>
<evidence type="ECO:0000259" key="5">
    <source>
        <dbReference type="PROSITE" id="PS50279"/>
    </source>
</evidence>
<dbReference type="Pfam" id="PF00014">
    <property type="entry name" value="Kunitz_BPTI"/>
    <property type="match status" value="1"/>
</dbReference>
<evidence type="ECO:0000313" key="7">
    <source>
        <dbReference type="Proteomes" id="UP000192578"/>
    </source>
</evidence>
<evidence type="ECO:0000256" key="4">
    <source>
        <dbReference type="SAM" id="SignalP"/>
    </source>
</evidence>
<feature type="chain" id="PRO_5012280468" description="BPTI/Kunitz inhibitor domain-containing protein" evidence="4">
    <location>
        <begin position="20"/>
        <end position="93"/>
    </location>
</feature>
<dbReference type="EMBL" id="MTYJ01000103">
    <property type="protein sequence ID" value="OQV14520.1"/>
    <property type="molecule type" value="Genomic_DNA"/>
</dbReference>
<dbReference type="SUPFAM" id="SSF57362">
    <property type="entry name" value="BPTI-like"/>
    <property type="match status" value="1"/>
</dbReference>
<dbReference type="PANTHER" id="PTHR10083:SF374">
    <property type="entry name" value="BPTI_KUNITZ INHIBITOR DOMAIN-CONTAINING PROTEIN"/>
    <property type="match status" value="1"/>
</dbReference>
<evidence type="ECO:0000256" key="3">
    <source>
        <dbReference type="ARBA" id="ARBA00023157"/>
    </source>
</evidence>
<proteinExistence type="predicted"/>
<dbReference type="InterPro" id="IPR036880">
    <property type="entry name" value="Kunitz_BPTI_sf"/>
</dbReference>
<dbReference type="PRINTS" id="PR00759">
    <property type="entry name" value="BASICPTASE"/>
</dbReference>
<dbReference type="Gene3D" id="4.10.410.10">
    <property type="entry name" value="Pancreatic trypsin inhibitor Kunitz domain"/>
    <property type="match status" value="1"/>
</dbReference>
<keyword evidence="3" id="KW-1015">Disulfide bond</keyword>
<dbReference type="AlphaFoldDB" id="A0A1W0WH37"/>
<dbReference type="OrthoDB" id="4473401at2759"/>
<dbReference type="GO" id="GO:0004867">
    <property type="term" value="F:serine-type endopeptidase inhibitor activity"/>
    <property type="evidence" value="ECO:0007669"/>
    <property type="project" value="UniProtKB-KW"/>
</dbReference>
<comment type="caution">
    <text evidence="6">The sequence shown here is derived from an EMBL/GenBank/DDBJ whole genome shotgun (WGS) entry which is preliminary data.</text>
</comment>
<dbReference type="InterPro" id="IPR002223">
    <property type="entry name" value="Kunitz_BPTI"/>
</dbReference>
<dbReference type="Proteomes" id="UP000192578">
    <property type="component" value="Unassembled WGS sequence"/>
</dbReference>
<sequence length="93" mass="10645">MAHLWVLLIALFLVQCNHAQTDTDCSAAPETGWCRSLGVVLHSKAFFRFWYYDIAQQTCRRFTYGGCGGNSNRFDSFESCMKQCRPNKSSYSN</sequence>
<feature type="domain" description="BPTI/Kunitz inhibitor" evidence="5">
    <location>
        <begin position="25"/>
        <end position="84"/>
    </location>
</feature>